<comment type="caution">
    <text evidence="2">The sequence shown here is derived from an EMBL/GenBank/DDBJ whole genome shotgun (WGS) entry which is preliminary data.</text>
</comment>
<dbReference type="Proteomes" id="UP000780801">
    <property type="component" value="Unassembled WGS sequence"/>
</dbReference>
<dbReference type="Gene3D" id="2.90.10.10">
    <property type="entry name" value="Bulb-type lectin domain"/>
    <property type="match status" value="1"/>
</dbReference>
<evidence type="ECO:0000313" key="3">
    <source>
        <dbReference type="Proteomes" id="UP000780801"/>
    </source>
</evidence>
<dbReference type="SUPFAM" id="SSF51110">
    <property type="entry name" value="alpha-D-mannose-specific plant lectins"/>
    <property type="match status" value="1"/>
</dbReference>
<dbReference type="InterPro" id="IPR001480">
    <property type="entry name" value="Bulb-type_lectin_dom"/>
</dbReference>
<dbReference type="PROSITE" id="PS50927">
    <property type="entry name" value="BULB_LECTIN"/>
    <property type="match status" value="1"/>
</dbReference>
<evidence type="ECO:0000313" key="2">
    <source>
        <dbReference type="EMBL" id="KAF9557779.1"/>
    </source>
</evidence>
<dbReference type="SUPFAM" id="SSF55486">
    <property type="entry name" value="Metalloproteases ('zincins'), catalytic domain"/>
    <property type="match status" value="1"/>
</dbReference>
<dbReference type="InterPro" id="IPR036426">
    <property type="entry name" value="Bulb-type_lectin_dom_sf"/>
</dbReference>
<dbReference type="AlphaFoldDB" id="A0A9P6K964"/>
<name>A0A9P6K964_9FUNG</name>
<accession>A0A9P6K964</accession>
<gene>
    <name evidence="2" type="ORF">BGW38_009143</name>
</gene>
<dbReference type="InterPro" id="IPR024079">
    <property type="entry name" value="MetalloPept_cat_dom_sf"/>
</dbReference>
<evidence type="ECO:0000259" key="1">
    <source>
        <dbReference type="PROSITE" id="PS50927"/>
    </source>
</evidence>
<dbReference type="Gene3D" id="3.40.390.10">
    <property type="entry name" value="Collagenase (Catalytic Domain)"/>
    <property type="match status" value="1"/>
</dbReference>
<dbReference type="EMBL" id="JAABOA010006591">
    <property type="protein sequence ID" value="KAF9557779.1"/>
    <property type="molecule type" value="Genomic_DNA"/>
</dbReference>
<sequence length="377" mass="41521">ASGLSNRIASTADAIDAALGSWAESCGLDIESGYNDPFIQKWRYVPSAATANIWFYIAPDTVCDKPAALACAFFPHEYHVKRVTVMINNSLLKGKDRNGVILTMAHEIGHVLGLAHEEKNDNRNIWVASDFDYDSIMKPSHIRLTGITASDCLAMDYYDKGFPQAQSCKVHPTQGKKCTKAAPKTVLPKSHKLGSSQHYWEPKNGGHDELLMDTADGTCLGGDISKYMTISPLDNSKMKSGWLTLGHSISQCTAIQVPSDPDFFYAMQSDGNFVGYNSKTRKAVSSTGSAGLGTKGGYNILFQEDGNLVIYDAKGKPTWSSRTNYRAENTFRLIPDNWVFKDGTFYIQDSKSTPMWVSGGNYYIYNKVSIELKGTGY</sequence>
<proteinExistence type="predicted"/>
<feature type="domain" description="Bulb-type lectin" evidence="1">
    <location>
        <begin position="240"/>
        <end position="360"/>
    </location>
</feature>
<dbReference type="GO" id="GO:0008237">
    <property type="term" value="F:metallopeptidase activity"/>
    <property type="evidence" value="ECO:0007669"/>
    <property type="project" value="InterPro"/>
</dbReference>
<dbReference type="OrthoDB" id="6770063at2759"/>
<reference evidence="2" key="1">
    <citation type="journal article" date="2020" name="Fungal Divers.">
        <title>Resolving the Mortierellaceae phylogeny through synthesis of multi-gene phylogenetics and phylogenomics.</title>
        <authorList>
            <person name="Vandepol N."/>
            <person name="Liber J."/>
            <person name="Desiro A."/>
            <person name="Na H."/>
            <person name="Kennedy M."/>
            <person name="Barry K."/>
            <person name="Grigoriev I.V."/>
            <person name="Miller A.N."/>
            <person name="O'Donnell K."/>
            <person name="Stajich J.E."/>
            <person name="Bonito G."/>
        </authorList>
    </citation>
    <scope>NUCLEOTIDE SEQUENCE</scope>
    <source>
        <strain evidence="2">KOD1015</strain>
    </source>
</reference>
<keyword evidence="3" id="KW-1185">Reference proteome</keyword>
<organism evidence="2 3">
    <name type="scientific">Lunasporangiospora selenospora</name>
    <dbReference type="NCBI Taxonomy" id="979761"/>
    <lineage>
        <taxon>Eukaryota</taxon>
        <taxon>Fungi</taxon>
        <taxon>Fungi incertae sedis</taxon>
        <taxon>Mucoromycota</taxon>
        <taxon>Mortierellomycotina</taxon>
        <taxon>Mortierellomycetes</taxon>
        <taxon>Mortierellales</taxon>
        <taxon>Mortierellaceae</taxon>
        <taxon>Lunasporangiospora</taxon>
    </lineage>
</organism>
<dbReference type="SMART" id="SM00108">
    <property type="entry name" value="B_lectin"/>
    <property type="match status" value="1"/>
</dbReference>
<feature type="non-terminal residue" evidence="2">
    <location>
        <position position="377"/>
    </location>
</feature>
<feature type="non-terminal residue" evidence="2">
    <location>
        <position position="1"/>
    </location>
</feature>
<protein>
    <recommendedName>
        <fullName evidence="1">Bulb-type lectin domain-containing protein</fullName>
    </recommendedName>
</protein>